<dbReference type="AlphaFoldDB" id="A0A382RDI4"/>
<organism evidence="1">
    <name type="scientific">marine metagenome</name>
    <dbReference type="NCBI Taxonomy" id="408172"/>
    <lineage>
        <taxon>unclassified sequences</taxon>
        <taxon>metagenomes</taxon>
        <taxon>ecological metagenomes</taxon>
    </lineage>
</organism>
<dbReference type="EMBL" id="UINC01120948">
    <property type="protein sequence ID" value="SVC95759.1"/>
    <property type="molecule type" value="Genomic_DNA"/>
</dbReference>
<evidence type="ECO:0008006" key="2">
    <source>
        <dbReference type="Google" id="ProtNLM"/>
    </source>
</evidence>
<dbReference type="SUPFAM" id="SSF50242">
    <property type="entry name" value="TIMP-like"/>
    <property type="match status" value="1"/>
</dbReference>
<protein>
    <recommendedName>
        <fullName evidence="2">NTR domain-containing protein</fullName>
    </recommendedName>
</protein>
<evidence type="ECO:0000313" key="1">
    <source>
        <dbReference type="EMBL" id="SVC95759.1"/>
    </source>
</evidence>
<dbReference type="Gene3D" id="2.40.50.120">
    <property type="match status" value="1"/>
</dbReference>
<feature type="non-terminal residue" evidence="1">
    <location>
        <position position="138"/>
    </location>
</feature>
<name>A0A382RDI4_9ZZZZ</name>
<reference evidence="1" key="1">
    <citation type="submission" date="2018-05" db="EMBL/GenBank/DDBJ databases">
        <authorList>
            <person name="Lanie J.A."/>
            <person name="Ng W.-L."/>
            <person name="Kazmierczak K.M."/>
            <person name="Andrzejewski T.M."/>
            <person name="Davidsen T.M."/>
            <person name="Wayne K.J."/>
            <person name="Tettelin H."/>
            <person name="Glass J.I."/>
            <person name="Rusch D."/>
            <person name="Podicherti R."/>
            <person name="Tsui H.-C.T."/>
            <person name="Winkler M.E."/>
        </authorList>
    </citation>
    <scope>NUCLEOTIDE SEQUENCE</scope>
</reference>
<gene>
    <name evidence="1" type="ORF">METZ01_LOCUS348613</name>
</gene>
<proteinExistence type="predicted"/>
<sequence length="138" mass="15865">MQIIIVLSMVGFLYPCSCQELPSPEEAYEISNVVYSGQVTNIVEDWNNGFKEISIDVYNVWKGSIDNQIIIFTGLDDCGYNFQINEEYLIYGYYSQLNYIWTDICTRTNLLEYASEDLDYLNGMNNNQCTTEECGPPP</sequence>
<dbReference type="InterPro" id="IPR008993">
    <property type="entry name" value="TIMP-like_OB-fold"/>
</dbReference>
<accession>A0A382RDI4</accession>